<feature type="signal peptide" evidence="1">
    <location>
        <begin position="1"/>
        <end position="23"/>
    </location>
</feature>
<keyword evidence="3" id="KW-1185">Reference proteome</keyword>
<feature type="chain" id="PRO_5009242274" description="DUF4440 domain-containing protein" evidence="1">
    <location>
        <begin position="24"/>
        <end position="193"/>
    </location>
</feature>
<dbReference type="Proteomes" id="UP000182427">
    <property type="component" value="Chromosome I"/>
</dbReference>
<protein>
    <recommendedName>
        <fullName evidence="4">DUF4440 domain-containing protein</fullName>
    </recommendedName>
</protein>
<name>A0A1G7PMB0_9BACT</name>
<gene>
    <name evidence="2" type="ORF">SAMN05444167_3565</name>
</gene>
<dbReference type="RefSeq" id="WP_172838330.1">
    <property type="nucleotide sequence ID" value="NZ_LT629690.1"/>
</dbReference>
<evidence type="ECO:0000256" key="1">
    <source>
        <dbReference type="SAM" id="SignalP"/>
    </source>
</evidence>
<dbReference type="AlphaFoldDB" id="A0A1G7PMB0"/>
<dbReference type="EMBL" id="LT629690">
    <property type="protein sequence ID" value="SDF87552.1"/>
    <property type="molecule type" value="Genomic_DNA"/>
</dbReference>
<accession>A0A1G7PMB0</accession>
<keyword evidence="1" id="KW-0732">Signal</keyword>
<evidence type="ECO:0000313" key="3">
    <source>
        <dbReference type="Proteomes" id="UP000182427"/>
    </source>
</evidence>
<reference evidence="2 3" key="1">
    <citation type="submission" date="2016-10" db="EMBL/GenBank/DDBJ databases">
        <authorList>
            <person name="de Groot N.N."/>
        </authorList>
    </citation>
    <scope>NUCLEOTIDE SEQUENCE [LARGE SCALE GENOMIC DNA]</scope>
    <source>
        <strain evidence="2 3">GAS232</strain>
    </source>
</reference>
<evidence type="ECO:0008006" key="4">
    <source>
        <dbReference type="Google" id="ProtNLM"/>
    </source>
</evidence>
<sequence length="193" mass="21323">MAMKTMVLAVGMLVAMQSSGAQQQQVAATPRPAPTPGVIASHPDWPKANPEDVKSPEAIIQALSDTISGEVGKPRDWNRFKSLFVPGSGRMIIVRHSKTGPADLTILSTDDYQARAGNQTFYEKPIAYEKQSFGHLTHVYESYAIFHTPTDTTPQARGVNSWELLNDGTRYWVVQIYWDTERPDNPIPAALAK</sequence>
<proteinExistence type="predicted"/>
<evidence type="ECO:0000313" key="2">
    <source>
        <dbReference type="EMBL" id="SDF87552.1"/>
    </source>
</evidence>
<organism evidence="2 3">
    <name type="scientific">Terriglobus roseus</name>
    <dbReference type="NCBI Taxonomy" id="392734"/>
    <lineage>
        <taxon>Bacteria</taxon>
        <taxon>Pseudomonadati</taxon>
        <taxon>Acidobacteriota</taxon>
        <taxon>Terriglobia</taxon>
        <taxon>Terriglobales</taxon>
        <taxon>Acidobacteriaceae</taxon>
        <taxon>Terriglobus</taxon>
    </lineage>
</organism>